<name>A0A7C9R945_9HYPH</name>
<feature type="domain" description="Amidohydrolase-related" evidence="2">
    <location>
        <begin position="5"/>
        <end position="294"/>
    </location>
</feature>
<dbReference type="RefSeq" id="WP_165119597.1">
    <property type="nucleotide sequence ID" value="NZ_JAAKZG010000008.1"/>
</dbReference>
<comment type="similarity">
    <text evidence="1">Belongs to the metallo-dependent hydrolases superfamily.</text>
</comment>
<dbReference type="PANTHER" id="PTHR43569:SF1">
    <property type="entry name" value="BLL3371 PROTEIN"/>
    <property type="match status" value="1"/>
</dbReference>
<evidence type="ECO:0000313" key="4">
    <source>
        <dbReference type="Proteomes" id="UP000481252"/>
    </source>
</evidence>
<comment type="caution">
    <text evidence="3">The sequence shown here is derived from an EMBL/GenBank/DDBJ whole genome shotgun (WGS) entry which is preliminary data.</text>
</comment>
<dbReference type="InterPro" id="IPR052350">
    <property type="entry name" value="Metallo-dep_Lactonases"/>
</dbReference>
<dbReference type="EMBL" id="JAAKZG010000008">
    <property type="protein sequence ID" value="NGN43242.1"/>
    <property type="molecule type" value="Genomic_DNA"/>
</dbReference>
<dbReference type="InterPro" id="IPR032466">
    <property type="entry name" value="Metal_Hydrolase"/>
</dbReference>
<proteinExistence type="inferred from homology"/>
<evidence type="ECO:0000259" key="2">
    <source>
        <dbReference type="Pfam" id="PF04909"/>
    </source>
</evidence>
<accession>A0A7C9R945</accession>
<sequence length="295" mass="33356">MIKIIDGHHHIWRQADLPWLQGPMVPRIFGPYESIRRDYPIEEFLADIKSSNVEKSVYIQTNWAKTGAVDEVAWVQSVADAHGWPHGIVGYADLLDDNAGETLKRQAKFPLMRGIRMQLHWHKNEIYRFAADPDLASDARLRKNIRLLAEHGLSFDLQVFASQMKGAAKLAKDNPDITFVLQHAGMLENLSPAGRKSWREGMKRLADQENVVSKLSGLGTFIHSNDAEHIRDVVTETIARFGPARCLFGSNFPIEKLWTSYADLVAAYRTALSSFPEKVQKAVLHDTAKRVYQLG</sequence>
<evidence type="ECO:0000256" key="1">
    <source>
        <dbReference type="ARBA" id="ARBA00038310"/>
    </source>
</evidence>
<gene>
    <name evidence="3" type="ORF">G6N74_19415</name>
</gene>
<dbReference type="Pfam" id="PF04909">
    <property type="entry name" value="Amidohydro_2"/>
    <property type="match status" value="1"/>
</dbReference>
<dbReference type="GO" id="GO:0016787">
    <property type="term" value="F:hydrolase activity"/>
    <property type="evidence" value="ECO:0007669"/>
    <property type="project" value="UniProtKB-KW"/>
</dbReference>
<dbReference type="SUPFAM" id="SSF51556">
    <property type="entry name" value="Metallo-dependent hydrolases"/>
    <property type="match status" value="1"/>
</dbReference>
<dbReference type="InterPro" id="IPR006680">
    <property type="entry name" value="Amidohydro-rel"/>
</dbReference>
<dbReference type="PANTHER" id="PTHR43569">
    <property type="entry name" value="AMIDOHYDROLASE"/>
    <property type="match status" value="1"/>
</dbReference>
<dbReference type="AlphaFoldDB" id="A0A7C9R945"/>
<evidence type="ECO:0000313" key="3">
    <source>
        <dbReference type="EMBL" id="NGN43242.1"/>
    </source>
</evidence>
<protein>
    <submittedName>
        <fullName evidence="3">Amidohydrolase family protein</fullName>
    </submittedName>
</protein>
<dbReference type="Proteomes" id="UP000481252">
    <property type="component" value="Unassembled WGS sequence"/>
</dbReference>
<organism evidence="3 4">
    <name type="scientific">Mesorhizobium zhangyense</name>
    <dbReference type="NCBI Taxonomy" id="1776730"/>
    <lineage>
        <taxon>Bacteria</taxon>
        <taxon>Pseudomonadati</taxon>
        <taxon>Pseudomonadota</taxon>
        <taxon>Alphaproteobacteria</taxon>
        <taxon>Hyphomicrobiales</taxon>
        <taxon>Phyllobacteriaceae</taxon>
        <taxon>Mesorhizobium</taxon>
    </lineage>
</organism>
<keyword evidence="3" id="KW-0378">Hydrolase</keyword>
<keyword evidence="4" id="KW-1185">Reference proteome</keyword>
<reference evidence="3 4" key="1">
    <citation type="submission" date="2020-02" db="EMBL/GenBank/DDBJ databases">
        <title>Genome sequence of the type strain CGMCC 1.15528 of Mesorhizobium zhangyense.</title>
        <authorList>
            <person name="Gao J."/>
            <person name="Sun J."/>
        </authorList>
    </citation>
    <scope>NUCLEOTIDE SEQUENCE [LARGE SCALE GENOMIC DNA]</scope>
    <source>
        <strain evidence="3 4">CGMCC 1.15528</strain>
    </source>
</reference>
<dbReference type="Gene3D" id="3.20.20.140">
    <property type="entry name" value="Metal-dependent hydrolases"/>
    <property type="match status" value="1"/>
</dbReference>